<gene>
    <name evidence="1" type="ORF">ACFOOQ_19620</name>
</gene>
<name>A0ABV7VJT2_9PROT</name>
<protein>
    <submittedName>
        <fullName evidence="1">Uncharacterized protein</fullName>
    </submittedName>
</protein>
<dbReference type="Proteomes" id="UP001595711">
    <property type="component" value="Unassembled WGS sequence"/>
</dbReference>
<keyword evidence="2" id="KW-1185">Reference proteome</keyword>
<reference evidence="2" key="1">
    <citation type="journal article" date="2019" name="Int. J. Syst. Evol. Microbiol.">
        <title>The Global Catalogue of Microorganisms (GCM) 10K type strain sequencing project: providing services to taxonomists for standard genome sequencing and annotation.</title>
        <authorList>
            <consortium name="The Broad Institute Genomics Platform"/>
            <consortium name="The Broad Institute Genome Sequencing Center for Infectious Disease"/>
            <person name="Wu L."/>
            <person name="Ma J."/>
        </authorList>
    </citation>
    <scope>NUCLEOTIDE SEQUENCE [LARGE SCALE GENOMIC DNA]</scope>
    <source>
        <strain evidence="2">KCTC 42182</strain>
    </source>
</reference>
<organism evidence="1 2">
    <name type="scientific">Ferrovibrio xuzhouensis</name>
    <dbReference type="NCBI Taxonomy" id="1576914"/>
    <lineage>
        <taxon>Bacteria</taxon>
        <taxon>Pseudomonadati</taxon>
        <taxon>Pseudomonadota</taxon>
        <taxon>Alphaproteobacteria</taxon>
        <taxon>Rhodospirillales</taxon>
        <taxon>Rhodospirillaceae</taxon>
        <taxon>Ferrovibrio</taxon>
    </lineage>
</organism>
<dbReference type="EMBL" id="JBHRYJ010000005">
    <property type="protein sequence ID" value="MFC3677771.1"/>
    <property type="molecule type" value="Genomic_DNA"/>
</dbReference>
<evidence type="ECO:0000313" key="2">
    <source>
        <dbReference type="Proteomes" id="UP001595711"/>
    </source>
</evidence>
<proteinExistence type="predicted"/>
<comment type="caution">
    <text evidence="1">The sequence shown here is derived from an EMBL/GenBank/DDBJ whole genome shotgun (WGS) entry which is preliminary data.</text>
</comment>
<dbReference type="RefSeq" id="WP_379729361.1">
    <property type="nucleotide sequence ID" value="NZ_JBHRYJ010000005.1"/>
</dbReference>
<accession>A0ABV7VJT2</accession>
<evidence type="ECO:0000313" key="1">
    <source>
        <dbReference type="EMBL" id="MFC3677771.1"/>
    </source>
</evidence>
<sequence>MIRIDRRRHIHGDLTTTIACLAALQADLTLLAEGNAPPMSNLTEAPVLLGGALADRKVPCLVGHLTLDNGVTQLVQTQQLWAVNWDAGWARTLDRFYRLAPRSAPSR</sequence>